<reference evidence="5 6" key="1">
    <citation type="submission" date="2015-08" db="EMBL/GenBank/DDBJ databases">
        <title>Draft Genome Sequence of Bacillus vietnamensis UCD-SED5.</title>
        <authorList>
            <person name="Lee R.D."/>
            <person name="Jospin G."/>
            <person name="Lang J.M."/>
            <person name="Coil D.A."/>
            <person name="Eisen J.A."/>
        </authorList>
    </citation>
    <scope>NUCLEOTIDE SEQUENCE [LARGE SCALE GENOMIC DNA]</scope>
    <source>
        <strain evidence="5 6">UCD-SED5</strain>
    </source>
</reference>
<proteinExistence type="inferred from homology"/>
<evidence type="ECO:0000256" key="3">
    <source>
        <dbReference type="SAM" id="SignalP"/>
    </source>
</evidence>
<dbReference type="PROSITE" id="PS50983">
    <property type="entry name" value="FE_B12_PBP"/>
    <property type="match status" value="1"/>
</dbReference>
<dbReference type="InterPro" id="IPR002491">
    <property type="entry name" value="ABC_transptr_periplasmic_BD"/>
</dbReference>
<dbReference type="PANTHER" id="PTHR30535">
    <property type="entry name" value="VITAMIN B12-BINDING PROTEIN"/>
    <property type="match status" value="1"/>
</dbReference>
<gene>
    <name evidence="5" type="ORF">AM506_07755</name>
</gene>
<comment type="caution">
    <text evidence="5">The sequence shown here is derived from an EMBL/GenBank/DDBJ whole genome shotgun (WGS) entry which is preliminary data.</text>
</comment>
<name>A0A0P6WFH4_9BACI</name>
<dbReference type="NCBIfam" id="NF038402">
    <property type="entry name" value="TroA_like"/>
    <property type="match status" value="1"/>
</dbReference>
<keyword evidence="2 3" id="KW-0732">Signal</keyword>
<feature type="signal peptide" evidence="3">
    <location>
        <begin position="1"/>
        <end position="22"/>
    </location>
</feature>
<dbReference type="InterPro" id="IPR050902">
    <property type="entry name" value="ABC_Transporter_SBP"/>
</dbReference>
<dbReference type="CDD" id="cd01143">
    <property type="entry name" value="YvrC"/>
    <property type="match status" value="1"/>
</dbReference>
<dbReference type="FunFam" id="3.40.50.1980:FF:000035">
    <property type="entry name" value="Iron ABC transporter substrate-binding protein"/>
    <property type="match status" value="1"/>
</dbReference>
<evidence type="ECO:0000313" key="6">
    <source>
        <dbReference type="Proteomes" id="UP000050398"/>
    </source>
</evidence>
<evidence type="ECO:0000256" key="1">
    <source>
        <dbReference type="ARBA" id="ARBA00008814"/>
    </source>
</evidence>
<accession>A0A0P6WFH4</accession>
<dbReference type="Pfam" id="PF01497">
    <property type="entry name" value="Peripla_BP_2"/>
    <property type="match status" value="1"/>
</dbReference>
<dbReference type="AlphaFoldDB" id="A0A0P6WFH4"/>
<dbReference type="EMBL" id="LIXZ01000005">
    <property type="protein sequence ID" value="KPL59965.1"/>
    <property type="molecule type" value="Genomic_DNA"/>
</dbReference>
<evidence type="ECO:0000313" key="5">
    <source>
        <dbReference type="EMBL" id="KPL59965.1"/>
    </source>
</evidence>
<dbReference type="PANTHER" id="PTHR30535:SF34">
    <property type="entry name" value="MOLYBDATE-BINDING PROTEIN MOLA"/>
    <property type="match status" value="1"/>
</dbReference>
<protein>
    <submittedName>
        <fullName evidence="5">Iron ABC transporter substrate-binding protein</fullName>
    </submittedName>
</protein>
<comment type="similarity">
    <text evidence="1">Belongs to the bacterial solute-binding protein 8 family.</text>
</comment>
<dbReference type="Proteomes" id="UP000050398">
    <property type="component" value="Unassembled WGS sequence"/>
</dbReference>
<evidence type="ECO:0000259" key="4">
    <source>
        <dbReference type="PROSITE" id="PS50983"/>
    </source>
</evidence>
<evidence type="ECO:0000256" key="2">
    <source>
        <dbReference type="ARBA" id="ARBA00022729"/>
    </source>
</evidence>
<dbReference type="PATRIC" id="fig|218284.4.peg.3166"/>
<dbReference type="OrthoDB" id="9816357at2"/>
<feature type="chain" id="PRO_5038815013" evidence="3">
    <location>
        <begin position="23"/>
        <end position="321"/>
    </location>
</feature>
<feature type="domain" description="Fe/B12 periplasmic-binding" evidence="4">
    <location>
        <begin position="64"/>
        <end position="318"/>
    </location>
</feature>
<sequence>MKHTVKAILALLVAIGFLTACGTNDGDQTKKKETAEVQQDVSGYPLSLNDALDNKVTLEEQPKHIVSLIPSNTEILFELGLNKEIVGVSDFDNFPKEAADKEKIGGMEFNVEKIVGLKPDLVLAHESTAKSAEEGLNQLKDAGVNVFIVHDAKSFEEVYNTIEDIGTLVGKKDQADSVVSEMKSDLNSIQEKASEVTQKKKVYVEVSPSPDIYSTGKNTFIDQMLSMVNAENVMSEQEGWVQVNQEAVISSNPDVIITTYGYYSENPKEQIMGRKGWEDVTAVENGDVQDVHSDLVTRTGPRLVEGVEEIAKSIYPEVFAE</sequence>
<dbReference type="eggNOG" id="COG0614">
    <property type="taxonomic scope" value="Bacteria"/>
</dbReference>
<dbReference type="PROSITE" id="PS51257">
    <property type="entry name" value="PROKAR_LIPOPROTEIN"/>
    <property type="match status" value="1"/>
</dbReference>
<dbReference type="InterPro" id="IPR054828">
    <property type="entry name" value="Vit_B12_bind_prot"/>
</dbReference>
<dbReference type="GO" id="GO:0071281">
    <property type="term" value="P:cellular response to iron ion"/>
    <property type="evidence" value="ECO:0007669"/>
    <property type="project" value="TreeGrafter"/>
</dbReference>
<dbReference type="Gene3D" id="3.40.50.1980">
    <property type="entry name" value="Nitrogenase molybdenum iron protein domain"/>
    <property type="match status" value="2"/>
</dbReference>
<dbReference type="RefSeq" id="WP_060671929.1">
    <property type="nucleotide sequence ID" value="NZ_LIXZ01000005.1"/>
</dbReference>
<dbReference type="SUPFAM" id="SSF53807">
    <property type="entry name" value="Helical backbone' metal receptor"/>
    <property type="match status" value="1"/>
</dbReference>
<organism evidence="5 6">
    <name type="scientific">Rossellomorea vietnamensis</name>
    <dbReference type="NCBI Taxonomy" id="218284"/>
    <lineage>
        <taxon>Bacteria</taxon>
        <taxon>Bacillati</taxon>
        <taxon>Bacillota</taxon>
        <taxon>Bacilli</taxon>
        <taxon>Bacillales</taxon>
        <taxon>Bacillaceae</taxon>
        <taxon>Rossellomorea</taxon>
    </lineage>
</organism>